<dbReference type="AlphaFoldDB" id="A0A4S8LZT8"/>
<gene>
    <name evidence="1" type="ORF">K435DRAFT_666729</name>
</gene>
<dbReference type="OrthoDB" id="3269001at2759"/>
<accession>A0A4S8LZT8</accession>
<evidence type="ECO:0008006" key="3">
    <source>
        <dbReference type="Google" id="ProtNLM"/>
    </source>
</evidence>
<organism evidence="1 2">
    <name type="scientific">Dendrothele bispora (strain CBS 962.96)</name>
    <dbReference type="NCBI Taxonomy" id="1314807"/>
    <lineage>
        <taxon>Eukaryota</taxon>
        <taxon>Fungi</taxon>
        <taxon>Dikarya</taxon>
        <taxon>Basidiomycota</taxon>
        <taxon>Agaricomycotina</taxon>
        <taxon>Agaricomycetes</taxon>
        <taxon>Agaricomycetidae</taxon>
        <taxon>Agaricales</taxon>
        <taxon>Agaricales incertae sedis</taxon>
        <taxon>Dendrothele</taxon>
    </lineage>
</organism>
<keyword evidence="2" id="KW-1185">Reference proteome</keyword>
<dbReference type="Proteomes" id="UP000297245">
    <property type="component" value="Unassembled WGS sequence"/>
</dbReference>
<sequence length="1036" mass="116725">MIQQTKIKLDELLLPDIPPETVDISLSDIESNIETIRDSMLTIRRSRNIESVAQSLDEARTLLSVVESSFKTLRLANPDRSPVKVNNKHLFTDPNKGRHTATLIAYCISLTARVFSGASQRATSFLLKALQLFGLSIALLSGGPNLQQQKTLHDIPDSVTTLENQLNLGITSLPYAVCPTCCCLYKPSYTLGSANPDYPSVCTRRPMPSSEPCGAEILQQGKPIKTFHYYSFLEWFGKFVALPEIEELGDRFCEAVEKSPIAPEDKSSFQDGSFIWELPAPNGSSFLMARGDEGRWLFKLHADFFNTKGMRIRGRSSSTGVMSLTCLNLPLKMANDPAYIYVPGLIQGPHEPPIKEAGHSHFLDPLVDELEIAYTRGVKPYATYRTHLTGHPYQRTFRIAVALAVMDFKAARPFGGFLDVTSHMFCFTCQCWHKTQLGNTDIEQWKPASDEFLRQGSNLWRNAEKTGDKSSIVGFYGTRYTALWRLPYWTPTRQLVVDPMHTFFLILQQRYFRNALELENPADSSKKPAQCFTAFRHPFIPPPHPSTVTPLGNEPSGMTYHSAYAVGSIHRVLSQPTTNDRTGRRTLTRTLLSFTKDALTYVCIDLNLLPNVNPIQQAHLVAQLVEWRMQMPLDEMESVPIDSVALLARLQEVVRNAITPAWMSKPPVDVGLPSAGTLKADIWRTLFFKEMEDVLKTSMFLSCASIMMTKNKLTVDRRETFRTCLKQHVLGLKQNFPAFLLPSHHLAFHVFDSMEAFGPVRYTWGFPHELLIGKLQRIPTNHTIGERERTILHSFHKGASFRQWLLRPDCPPLLQFCRDLLDKAYNYNSRAAVSIEHSQDASGEADADRYTMDMETLDDNGPGNDAIYEPLADIIPSEVFRLAASTTGIECFTRVSAPYGFYAIASSVAVGNSFVCFRPVGDRTGDWIPGQIHHIFKKDGKFVMAIRRSKVLPREINEDPFSSFWDYGFEAKMVSALFSEKLEVVEMSRIVAHTARLQINHKAAVVLNLCRVRYLYVLTSAAMNDAKTCILLSQQE</sequence>
<dbReference type="EMBL" id="ML179203">
    <property type="protein sequence ID" value="THU95284.1"/>
    <property type="molecule type" value="Genomic_DNA"/>
</dbReference>
<evidence type="ECO:0000313" key="2">
    <source>
        <dbReference type="Proteomes" id="UP000297245"/>
    </source>
</evidence>
<protein>
    <recommendedName>
        <fullName evidence="3">Transposase family Tnp2 protein</fullName>
    </recommendedName>
</protein>
<evidence type="ECO:0000313" key="1">
    <source>
        <dbReference type="EMBL" id="THU95284.1"/>
    </source>
</evidence>
<name>A0A4S8LZT8_DENBC</name>
<proteinExistence type="predicted"/>
<reference evidence="1 2" key="1">
    <citation type="journal article" date="2019" name="Nat. Ecol. Evol.">
        <title>Megaphylogeny resolves global patterns of mushroom evolution.</title>
        <authorList>
            <person name="Varga T."/>
            <person name="Krizsan K."/>
            <person name="Foldi C."/>
            <person name="Dima B."/>
            <person name="Sanchez-Garcia M."/>
            <person name="Sanchez-Ramirez S."/>
            <person name="Szollosi G.J."/>
            <person name="Szarkandi J.G."/>
            <person name="Papp V."/>
            <person name="Albert L."/>
            <person name="Andreopoulos W."/>
            <person name="Angelini C."/>
            <person name="Antonin V."/>
            <person name="Barry K.W."/>
            <person name="Bougher N.L."/>
            <person name="Buchanan P."/>
            <person name="Buyck B."/>
            <person name="Bense V."/>
            <person name="Catcheside P."/>
            <person name="Chovatia M."/>
            <person name="Cooper J."/>
            <person name="Damon W."/>
            <person name="Desjardin D."/>
            <person name="Finy P."/>
            <person name="Geml J."/>
            <person name="Haridas S."/>
            <person name="Hughes K."/>
            <person name="Justo A."/>
            <person name="Karasinski D."/>
            <person name="Kautmanova I."/>
            <person name="Kiss B."/>
            <person name="Kocsube S."/>
            <person name="Kotiranta H."/>
            <person name="LaButti K.M."/>
            <person name="Lechner B.E."/>
            <person name="Liimatainen K."/>
            <person name="Lipzen A."/>
            <person name="Lukacs Z."/>
            <person name="Mihaltcheva S."/>
            <person name="Morgado L.N."/>
            <person name="Niskanen T."/>
            <person name="Noordeloos M.E."/>
            <person name="Ohm R.A."/>
            <person name="Ortiz-Santana B."/>
            <person name="Ovrebo C."/>
            <person name="Racz N."/>
            <person name="Riley R."/>
            <person name="Savchenko A."/>
            <person name="Shiryaev A."/>
            <person name="Soop K."/>
            <person name="Spirin V."/>
            <person name="Szebenyi C."/>
            <person name="Tomsovsky M."/>
            <person name="Tulloss R.E."/>
            <person name="Uehling J."/>
            <person name="Grigoriev I.V."/>
            <person name="Vagvolgyi C."/>
            <person name="Papp T."/>
            <person name="Martin F.M."/>
            <person name="Miettinen O."/>
            <person name="Hibbett D.S."/>
            <person name="Nagy L.G."/>
        </authorList>
    </citation>
    <scope>NUCLEOTIDE SEQUENCE [LARGE SCALE GENOMIC DNA]</scope>
    <source>
        <strain evidence="1 2">CBS 962.96</strain>
    </source>
</reference>